<proteinExistence type="predicted"/>
<name>A0A212QWT8_9CHLR</name>
<dbReference type="Proteomes" id="UP000197025">
    <property type="component" value="Unassembled WGS sequence"/>
</dbReference>
<keyword evidence="1" id="KW-0378">Hydrolase</keyword>
<evidence type="ECO:0000313" key="1">
    <source>
        <dbReference type="EMBL" id="SNB64218.1"/>
    </source>
</evidence>
<dbReference type="InterPro" id="IPR051923">
    <property type="entry name" value="Glycosyl_Hydrolase_39"/>
</dbReference>
<dbReference type="Gene3D" id="3.20.20.80">
    <property type="entry name" value="Glycosidases"/>
    <property type="match status" value="1"/>
</dbReference>
<keyword evidence="1" id="KW-0326">Glycosidase</keyword>
<keyword evidence="2" id="KW-1185">Reference proteome</keyword>
<dbReference type="PANTHER" id="PTHR12631:SF10">
    <property type="entry name" value="BETA-XYLOSIDASE-LIKE PROTEIN-RELATED"/>
    <property type="match status" value="1"/>
</dbReference>
<organism evidence="1 2">
    <name type="scientific">Thermoflexus hugenholtzii JAD2</name>
    <dbReference type="NCBI Taxonomy" id="877466"/>
    <lineage>
        <taxon>Bacteria</taxon>
        <taxon>Bacillati</taxon>
        <taxon>Chloroflexota</taxon>
        <taxon>Thermoflexia</taxon>
        <taxon>Thermoflexales</taxon>
        <taxon>Thermoflexaceae</taxon>
        <taxon>Thermoflexus</taxon>
    </lineage>
</organism>
<dbReference type="EMBL" id="FYEK01000027">
    <property type="protein sequence ID" value="SNB64218.1"/>
    <property type="molecule type" value="Genomic_DNA"/>
</dbReference>
<dbReference type="InParanoid" id="A0A212QWT8"/>
<sequence length="380" mass="43724">MRMRIARKRIARMTRIGWWIGSRVMLLTALGVVPAASGLPRLRLDPPRAPAPSPSVVGIHTRVTDEVDPARIYRTFQMARAMGADWVVEFFPWPYLERAPGRFDWSHSDLRIFLARREGLRVIARLGMVPTWARPWRAPATYLGPEAVLPFARFAAAFAARYRDQVAALVIWNEPNLYIEWGDRPPDPAFFVAVMRAVYQEVKAAAPEVPVLAGGPAPTLEDSPRAMNDLRFLREVYAQGIAAYLDGWAMHPYGFGNPPEEPPDPGRLNFRRVELMRAIMQGYGDDRPIYITETGWNESPEYDHGLPPEVRADYTVRAYEYARRNWPWCPVVAMWALRYPWREDPVLEGYAFLDLDFRPRPVYEAVRRYTHGERSIDTNR</sequence>
<accession>A0A212QWT8</accession>
<gene>
    <name evidence="1" type="ORF">SAMN02746019_00007940</name>
</gene>
<keyword evidence="1" id="KW-0624">Polysaccharide degradation</keyword>
<dbReference type="GO" id="GO:0045493">
    <property type="term" value="P:xylan catabolic process"/>
    <property type="evidence" value="ECO:0007669"/>
    <property type="project" value="UniProtKB-KW"/>
</dbReference>
<keyword evidence="1" id="KW-0119">Carbohydrate metabolism</keyword>
<evidence type="ECO:0000313" key="2">
    <source>
        <dbReference type="Proteomes" id="UP000197025"/>
    </source>
</evidence>
<keyword evidence="1" id="KW-0858">Xylan degradation</keyword>
<protein>
    <submittedName>
        <fullName evidence="1">Endo-1,4-beta-xylanase, GH35 family</fullName>
    </submittedName>
</protein>
<dbReference type="SUPFAM" id="SSF51445">
    <property type="entry name" value="(Trans)glycosidases"/>
    <property type="match status" value="1"/>
</dbReference>
<dbReference type="PANTHER" id="PTHR12631">
    <property type="entry name" value="ALPHA-L-IDURONIDASE"/>
    <property type="match status" value="1"/>
</dbReference>
<reference evidence="2" key="1">
    <citation type="submission" date="2017-06" db="EMBL/GenBank/DDBJ databases">
        <authorList>
            <person name="Varghese N."/>
            <person name="Submissions S."/>
        </authorList>
    </citation>
    <scope>NUCLEOTIDE SEQUENCE [LARGE SCALE GENOMIC DNA]</scope>
    <source>
        <strain evidence="2">JAD2</strain>
    </source>
</reference>
<dbReference type="GO" id="GO:0004553">
    <property type="term" value="F:hydrolase activity, hydrolyzing O-glycosyl compounds"/>
    <property type="evidence" value="ECO:0007669"/>
    <property type="project" value="TreeGrafter"/>
</dbReference>
<dbReference type="AlphaFoldDB" id="A0A212QWT8"/>
<dbReference type="InterPro" id="IPR017853">
    <property type="entry name" value="GH"/>
</dbReference>